<evidence type="ECO:0000256" key="2">
    <source>
        <dbReference type="ARBA" id="ARBA00022490"/>
    </source>
</evidence>
<dbReference type="GeneID" id="111253601"/>
<evidence type="ECO:0000313" key="15">
    <source>
        <dbReference type="Proteomes" id="UP000594260"/>
    </source>
</evidence>
<evidence type="ECO:0000256" key="5">
    <source>
        <dbReference type="ARBA" id="ARBA00022829"/>
    </source>
</evidence>
<dbReference type="EnsemblMetazoa" id="XM_022813374">
    <property type="protein sequence ID" value="XP_022669109"/>
    <property type="gene ID" value="LOC111253601"/>
</dbReference>
<keyword evidence="6 10" id="KW-0067">ATP-binding</keyword>
<dbReference type="PROSITE" id="PS50067">
    <property type="entry name" value="KINESIN_MOTOR_2"/>
    <property type="match status" value="1"/>
</dbReference>
<evidence type="ECO:0000256" key="1">
    <source>
        <dbReference type="ARBA" id="ARBA00004647"/>
    </source>
</evidence>
<keyword evidence="5" id="KW-0159">Chromosome partition</keyword>
<dbReference type="GO" id="GO:0007018">
    <property type="term" value="P:microtubule-based movement"/>
    <property type="evidence" value="ECO:0007669"/>
    <property type="project" value="InterPro"/>
</dbReference>
<dbReference type="GO" id="GO:0003777">
    <property type="term" value="F:microtubule motor activity"/>
    <property type="evidence" value="ECO:0007669"/>
    <property type="project" value="InterPro"/>
</dbReference>
<evidence type="ECO:0000256" key="9">
    <source>
        <dbReference type="ARBA" id="ARBA00061030"/>
    </source>
</evidence>
<feature type="domain" description="Kinesin motor" evidence="13">
    <location>
        <begin position="216"/>
        <end position="554"/>
    </location>
</feature>
<dbReference type="SUPFAM" id="SSF52540">
    <property type="entry name" value="P-loop containing nucleoside triphosphate hydrolases"/>
    <property type="match status" value="1"/>
</dbReference>
<dbReference type="Proteomes" id="UP000594260">
    <property type="component" value="Unplaced"/>
</dbReference>
<evidence type="ECO:0000256" key="10">
    <source>
        <dbReference type="PROSITE-ProRule" id="PRU00283"/>
    </source>
</evidence>
<keyword evidence="3 11" id="KW-0493">Microtubule</keyword>
<feature type="binding site" evidence="10">
    <location>
        <begin position="306"/>
        <end position="313"/>
    </location>
    <ligand>
        <name>ATP</name>
        <dbReference type="ChEBI" id="CHEBI:30616"/>
    </ligand>
</feature>
<keyword evidence="7 10" id="KW-0505">Motor protein</keyword>
<dbReference type="GO" id="GO:0005828">
    <property type="term" value="C:kinetochore microtubule"/>
    <property type="evidence" value="ECO:0007669"/>
    <property type="project" value="UniProtKB-ARBA"/>
</dbReference>
<dbReference type="InterPro" id="IPR027417">
    <property type="entry name" value="P-loop_NTPase"/>
</dbReference>
<dbReference type="RefSeq" id="XP_022669109.1">
    <property type="nucleotide sequence ID" value="XM_022813374.1"/>
</dbReference>
<dbReference type="GO" id="GO:0000922">
    <property type="term" value="C:spindle pole"/>
    <property type="evidence" value="ECO:0007669"/>
    <property type="project" value="UniProtKB-SubCell"/>
</dbReference>
<evidence type="ECO:0000256" key="4">
    <source>
        <dbReference type="ARBA" id="ARBA00022741"/>
    </source>
</evidence>
<dbReference type="GO" id="GO:0007059">
    <property type="term" value="P:chromosome segregation"/>
    <property type="evidence" value="ECO:0007669"/>
    <property type="project" value="UniProtKB-KW"/>
</dbReference>
<dbReference type="PROSITE" id="PS00411">
    <property type="entry name" value="KINESIN_MOTOR_1"/>
    <property type="match status" value="1"/>
</dbReference>
<name>A0A7M7KQ98_VARDE</name>
<dbReference type="PRINTS" id="PR00380">
    <property type="entry name" value="KINESINHEAVY"/>
</dbReference>
<evidence type="ECO:0000259" key="13">
    <source>
        <dbReference type="PROSITE" id="PS50067"/>
    </source>
</evidence>
<dbReference type="InterPro" id="IPR001752">
    <property type="entry name" value="Kinesin_motor_dom"/>
</dbReference>
<organism evidence="14 15">
    <name type="scientific">Varroa destructor</name>
    <name type="common">Honeybee mite</name>
    <dbReference type="NCBI Taxonomy" id="109461"/>
    <lineage>
        <taxon>Eukaryota</taxon>
        <taxon>Metazoa</taxon>
        <taxon>Ecdysozoa</taxon>
        <taxon>Arthropoda</taxon>
        <taxon>Chelicerata</taxon>
        <taxon>Arachnida</taxon>
        <taxon>Acari</taxon>
        <taxon>Parasitiformes</taxon>
        <taxon>Mesostigmata</taxon>
        <taxon>Gamasina</taxon>
        <taxon>Dermanyssoidea</taxon>
        <taxon>Varroidae</taxon>
        <taxon>Varroa</taxon>
    </lineage>
</organism>
<dbReference type="PANTHER" id="PTHR47971:SF8">
    <property type="entry name" value="KINESIN-LIKE PROTEIN"/>
    <property type="match status" value="1"/>
</dbReference>
<evidence type="ECO:0000313" key="14">
    <source>
        <dbReference type="EnsemblMetazoa" id="XP_022669109"/>
    </source>
</evidence>
<dbReference type="InterPro" id="IPR027640">
    <property type="entry name" value="Kinesin-like_fam"/>
</dbReference>
<dbReference type="PANTHER" id="PTHR47971">
    <property type="entry name" value="KINESIN-RELATED PROTEIN 6"/>
    <property type="match status" value="1"/>
</dbReference>
<dbReference type="FunFam" id="3.40.850.10:FF:000012">
    <property type="entry name" value="Kinesin-like protein"/>
    <property type="match status" value="1"/>
</dbReference>
<feature type="compositionally biased region" description="Low complexity" evidence="12">
    <location>
        <begin position="45"/>
        <end position="61"/>
    </location>
</feature>
<dbReference type="InterPro" id="IPR036961">
    <property type="entry name" value="Kinesin_motor_dom_sf"/>
</dbReference>
<evidence type="ECO:0000256" key="3">
    <source>
        <dbReference type="ARBA" id="ARBA00022701"/>
    </source>
</evidence>
<protein>
    <recommendedName>
        <fullName evidence="11">Kinesin-like protein</fullName>
    </recommendedName>
</protein>
<evidence type="ECO:0000256" key="6">
    <source>
        <dbReference type="ARBA" id="ARBA00022840"/>
    </source>
</evidence>
<keyword evidence="15" id="KW-1185">Reference proteome</keyword>
<proteinExistence type="inferred from homology"/>
<comment type="similarity">
    <text evidence="9">Belongs to the TRAFAC class myosin-kinesin ATPase superfamily. Kinesin family. KIN-13 subfamily.</text>
</comment>
<comment type="subcellular location">
    <subcellularLocation>
        <location evidence="1">Cytoplasm</location>
        <location evidence="1">Cytoskeleton</location>
        <location evidence="1">Spindle pole</location>
    </subcellularLocation>
</comment>
<keyword evidence="8" id="KW-0206">Cytoskeleton</keyword>
<evidence type="ECO:0000256" key="12">
    <source>
        <dbReference type="SAM" id="MobiDB-lite"/>
    </source>
</evidence>
<dbReference type="InterPro" id="IPR019821">
    <property type="entry name" value="Kinesin_motor_CS"/>
</dbReference>
<keyword evidence="4 10" id="KW-0547">Nucleotide-binding</keyword>
<dbReference type="Gene3D" id="3.40.850.10">
    <property type="entry name" value="Kinesin motor domain"/>
    <property type="match status" value="1"/>
</dbReference>
<dbReference type="AlphaFoldDB" id="A0A7M7KQ98"/>
<dbReference type="CDD" id="cd01367">
    <property type="entry name" value="KISc_KIF2_like"/>
    <property type="match status" value="1"/>
</dbReference>
<keyword evidence="2" id="KW-0963">Cytoplasm</keyword>
<dbReference type="Pfam" id="PF00225">
    <property type="entry name" value="Kinesin"/>
    <property type="match status" value="1"/>
</dbReference>
<sequence length="680" mass="75195">MIVRVPRIDGRRQLATGDNSELSISDVIELNRQKENHPAISSRPTITATGASSVASGGPSAQRGTGPDRRTVAPQPSNQHSAAEQTRRIPRVTSRPIGMEDSRVPGSLNSLSNNSLHQDNNHNVQTTHAPAVATVPGGNARRDRLGGRPEPLALRRSEISKPRNVPAQPIKMARPTAVSSNVGKKHPHQKFLNMIEDYRHQLPRMAPPANPPMDQRITVAVRKRPLGKKEITKQEVDVITVPSKDHLIVHEPKTKLDLTPYLENTPFRFDYAFDESSDNELVYRYTAKPLVKTVFEGGMATCFAYGQTGSGKTHTMGGTFVNDGKGTQQVDKGIYYFATKDVFATLRSPHYVRENLVVCASFFEIYGGKVFDLLAGKKLLRILEDGKQQVQVVGLSETRVQNVQEVLQLLQQGNACRTSGTTSANAHSSRSHAVFQLTLYRPAGREMRLHGRFSLIDLAGNERGSDTGKANDRNAQREAADINKGLLALKECIRALGRKGAHLPFRGSRLTHILKDSFVGEKSRTCMIAMISPGMASCDYTLNTLRYADRVKELAVGDPTGQRDSPVDEAGDYLMDRDDLLAGEDALGRACAQVQDAEQVVWEQHQDLLAETEDFLAHLQQLRSMANDPDYDVMDYTVRLNDALGGFDSIRARVERLPEFTRSLQEALVEEDRVAKELRG</sequence>
<reference evidence="14" key="1">
    <citation type="submission" date="2021-01" db="UniProtKB">
        <authorList>
            <consortium name="EnsemblMetazoa"/>
        </authorList>
    </citation>
    <scope>IDENTIFICATION</scope>
</reference>
<feature type="region of interest" description="Disordered" evidence="12">
    <location>
        <begin position="33"/>
        <end position="104"/>
    </location>
</feature>
<dbReference type="GO" id="GO:0007019">
    <property type="term" value="P:microtubule depolymerization"/>
    <property type="evidence" value="ECO:0007669"/>
    <property type="project" value="TreeGrafter"/>
</dbReference>
<evidence type="ECO:0000256" key="7">
    <source>
        <dbReference type="ARBA" id="ARBA00023175"/>
    </source>
</evidence>
<dbReference type="GO" id="GO:0005524">
    <property type="term" value="F:ATP binding"/>
    <property type="evidence" value="ECO:0007669"/>
    <property type="project" value="UniProtKB-UniRule"/>
</dbReference>
<accession>A0A7M7KQ98</accession>
<dbReference type="GO" id="GO:0008017">
    <property type="term" value="F:microtubule binding"/>
    <property type="evidence" value="ECO:0007669"/>
    <property type="project" value="InterPro"/>
</dbReference>
<evidence type="ECO:0000256" key="8">
    <source>
        <dbReference type="ARBA" id="ARBA00023212"/>
    </source>
</evidence>
<feature type="compositionally biased region" description="Polar residues" evidence="12">
    <location>
        <begin position="74"/>
        <end position="84"/>
    </location>
</feature>
<evidence type="ECO:0000256" key="11">
    <source>
        <dbReference type="RuleBase" id="RU000394"/>
    </source>
</evidence>
<dbReference type="SMART" id="SM00129">
    <property type="entry name" value="KISc"/>
    <property type="match status" value="1"/>
</dbReference>